<sequence length="84" mass="9689">MNACWSTSRIIMLFYGRDFHNNLTIARNKVFLKPIQKSAAQEGAGGMARWSERQPKLLGWLEDSWLSRWLGENSIFVCKEANNV</sequence>
<dbReference type="Proteomes" id="UP000178385">
    <property type="component" value="Unassembled WGS sequence"/>
</dbReference>
<dbReference type="AlphaFoldDB" id="A0A1G1Y7H3"/>
<dbReference type="EMBL" id="MHIG01000001">
    <property type="protein sequence ID" value="OGY48289.1"/>
    <property type="molecule type" value="Genomic_DNA"/>
</dbReference>
<reference evidence="1 2" key="1">
    <citation type="journal article" date="2016" name="Nat. Commun.">
        <title>Thousands of microbial genomes shed light on interconnected biogeochemical processes in an aquifer system.</title>
        <authorList>
            <person name="Anantharaman K."/>
            <person name="Brown C.T."/>
            <person name="Hug L.A."/>
            <person name="Sharon I."/>
            <person name="Castelle C.J."/>
            <person name="Probst A.J."/>
            <person name="Thomas B.C."/>
            <person name="Singh A."/>
            <person name="Wilkins M.J."/>
            <person name="Karaoz U."/>
            <person name="Brodie E.L."/>
            <person name="Williams K.H."/>
            <person name="Hubbard S.S."/>
            <person name="Banfield J.F."/>
        </authorList>
    </citation>
    <scope>NUCLEOTIDE SEQUENCE [LARGE SCALE GENOMIC DNA]</scope>
</reference>
<protein>
    <submittedName>
        <fullName evidence="1">Uncharacterized protein</fullName>
    </submittedName>
</protein>
<evidence type="ECO:0000313" key="1">
    <source>
        <dbReference type="EMBL" id="OGY48289.1"/>
    </source>
</evidence>
<gene>
    <name evidence="1" type="ORF">A2840_02030</name>
</gene>
<comment type="caution">
    <text evidence="1">The sequence shown here is derived from an EMBL/GenBank/DDBJ whole genome shotgun (WGS) entry which is preliminary data.</text>
</comment>
<organism evidence="1 2">
    <name type="scientific">Candidatus Buchananbacteria bacterium RIFCSPHIGHO2_01_FULL_47_11b</name>
    <dbReference type="NCBI Taxonomy" id="1797537"/>
    <lineage>
        <taxon>Bacteria</taxon>
        <taxon>Candidatus Buchananiibacteriota</taxon>
    </lineage>
</organism>
<evidence type="ECO:0000313" key="2">
    <source>
        <dbReference type="Proteomes" id="UP000178385"/>
    </source>
</evidence>
<proteinExistence type="predicted"/>
<accession>A0A1G1Y7H3</accession>
<name>A0A1G1Y7H3_9BACT</name>